<dbReference type="AlphaFoldDB" id="A0A381T975"/>
<name>A0A381T975_9ZZZZ</name>
<evidence type="ECO:0000313" key="1">
    <source>
        <dbReference type="EMBL" id="SVA12138.1"/>
    </source>
</evidence>
<accession>A0A381T975</accession>
<sequence>MYEIEHRDIVFEIKITLRELTNIDETIDINIKKIVGKNYKNNYGYLKNINFIQDIETTNIVKNDFSGDIICKVFLNASFINPKVGEIIDCTVKENNNINIAVYDILKIVIIDKNLNLNIGDKVKIKILAKQMKYNKNYINIVGCINNKIN</sequence>
<gene>
    <name evidence="1" type="ORF">METZ01_LOCUS64992</name>
</gene>
<dbReference type="EMBL" id="UINC01004144">
    <property type="protein sequence ID" value="SVA12138.1"/>
    <property type="molecule type" value="Genomic_DNA"/>
</dbReference>
<proteinExistence type="predicted"/>
<protein>
    <recommendedName>
        <fullName evidence="2">S1 motif domain-containing protein</fullName>
    </recommendedName>
</protein>
<reference evidence="1" key="1">
    <citation type="submission" date="2018-05" db="EMBL/GenBank/DDBJ databases">
        <authorList>
            <person name="Lanie J.A."/>
            <person name="Ng W.-L."/>
            <person name="Kazmierczak K.M."/>
            <person name="Andrzejewski T.M."/>
            <person name="Davidsen T.M."/>
            <person name="Wayne K.J."/>
            <person name="Tettelin H."/>
            <person name="Glass J.I."/>
            <person name="Rusch D."/>
            <person name="Podicherti R."/>
            <person name="Tsui H.-C.T."/>
            <person name="Winkler M.E."/>
        </authorList>
    </citation>
    <scope>NUCLEOTIDE SEQUENCE</scope>
</reference>
<organism evidence="1">
    <name type="scientific">marine metagenome</name>
    <dbReference type="NCBI Taxonomy" id="408172"/>
    <lineage>
        <taxon>unclassified sequences</taxon>
        <taxon>metagenomes</taxon>
        <taxon>ecological metagenomes</taxon>
    </lineage>
</organism>
<evidence type="ECO:0008006" key="2">
    <source>
        <dbReference type="Google" id="ProtNLM"/>
    </source>
</evidence>